<dbReference type="PROSITE" id="PS50055">
    <property type="entry name" value="TYR_PHOSPHATASE_PTP"/>
    <property type="match status" value="1"/>
</dbReference>
<dbReference type="InterPro" id="IPR016130">
    <property type="entry name" value="Tyr_Pase_AS"/>
</dbReference>
<dbReference type="GO" id="GO:0004725">
    <property type="term" value="F:protein tyrosine phosphatase activity"/>
    <property type="evidence" value="ECO:0007669"/>
    <property type="project" value="InterPro"/>
</dbReference>
<dbReference type="InterPro" id="IPR003595">
    <property type="entry name" value="Tyr_Pase_cat"/>
</dbReference>
<dbReference type="SMART" id="SM00194">
    <property type="entry name" value="PTPc"/>
    <property type="match status" value="1"/>
</dbReference>
<keyword evidence="4" id="KW-1185">Reference proteome</keyword>
<accession>A0A811KD41</accession>
<dbReference type="CDD" id="cd00047">
    <property type="entry name" value="PTPc"/>
    <property type="match status" value="1"/>
</dbReference>
<dbReference type="PRINTS" id="PR00700">
    <property type="entry name" value="PRTYPHPHTASE"/>
</dbReference>
<dbReference type="EMBL" id="CAJFCW020000003">
    <property type="protein sequence ID" value="CAG9102046.1"/>
    <property type="molecule type" value="Genomic_DNA"/>
</dbReference>
<dbReference type="Proteomes" id="UP000614601">
    <property type="component" value="Unassembled WGS sequence"/>
</dbReference>
<evidence type="ECO:0000259" key="1">
    <source>
        <dbReference type="PROSITE" id="PS50055"/>
    </source>
</evidence>
<dbReference type="InterPro" id="IPR029021">
    <property type="entry name" value="Prot-tyrosine_phosphatase-like"/>
</dbReference>
<dbReference type="AlphaFoldDB" id="A0A811KD41"/>
<dbReference type="SMART" id="SM00404">
    <property type="entry name" value="PTPc_motif"/>
    <property type="match status" value="1"/>
</dbReference>
<dbReference type="PANTHER" id="PTHR46163">
    <property type="entry name" value="TYROSINE-PROTEIN PHOSPHATASE-RELATED"/>
    <property type="match status" value="1"/>
</dbReference>
<dbReference type="PROSITE" id="PS50056">
    <property type="entry name" value="TYR_PHOSPHATASE_2"/>
    <property type="match status" value="1"/>
</dbReference>
<dbReference type="PROSITE" id="PS00383">
    <property type="entry name" value="TYR_PHOSPHATASE_1"/>
    <property type="match status" value="1"/>
</dbReference>
<dbReference type="Pfam" id="PF00102">
    <property type="entry name" value="Y_phosphatase"/>
    <property type="match status" value="1"/>
</dbReference>
<evidence type="ECO:0000313" key="4">
    <source>
        <dbReference type="Proteomes" id="UP000614601"/>
    </source>
</evidence>
<dbReference type="InterPro" id="IPR000242">
    <property type="entry name" value="PTP_cat"/>
</dbReference>
<dbReference type="EMBL" id="CAJFDH010000003">
    <property type="protein sequence ID" value="CAD5214081.1"/>
    <property type="molecule type" value="Genomic_DNA"/>
</dbReference>
<protein>
    <submittedName>
        <fullName evidence="3">Uncharacterized protein</fullName>
    </submittedName>
</protein>
<evidence type="ECO:0000313" key="3">
    <source>
        <dbReference type="EMBL" id="CAD5214081.1"/>
    </source>
</evidence>
<dbReference type="Proteomes" id="UP000783686">
    <property type="component" value="Unassembled WGS sequence"/>
</dbReference>
<dbReference type="Gene3D" id="3.90.190.10">
    <property type="entry name" value="Protein tyrosine phosphatase superfamily"/>
    <property type="match status" value="1"/>
</dbReference>
<name>A0A811KD41_9BILA</name>
<feature type="domain" description="Tyrosine-protein phosphatase" evidence="1">
    <location>
        <begin position="38"/>
        <end position="304"/>
    </location>
</feature>
<reference evidence="3" key="1">
    <citation type="submission" date="2020-09" db="EMBL/GenBank/DDBJ databases">
        <authorList>
            <person name="Kikuchi T."/>
        </authorList>
    </citation>
    <scope>NUCLEOTIDE SEQUENCE</scope>
    <source>
        <strain evidence="3">SH1</strain>
    </source>
</reference>
<dbReference type="OrthoDB" id="8609993at2759"/>
<dbReference type="InterPro" id="IPR000387">
    <property type="entry name" value="Tyr_Pase_dom"/>
</dbReference>
<sequence length="337" mass="37787">MTSASNQLSATDVVIEDKLIELMTNFVKKTVALGLQGLLKEYTDLRAQSETADTVEKTTFSANPTKNRYKDIPCVEKTRVKLKWPMINQKYGDYIHANRVDDMPGVRGGMILTQGPMQTTVEDFWRMIWQEKSQAIVMLCSVMENGKKKCEQYFPAEKGGVLKDEGKVFAVTNVEGKKEGLQTEEDLVYTQLMMEAKKSTGKVGKHIVNHVLWTGWPDKAVPLTASGAMVLLQKISKYDSIVIHCSAGVGRTGTIAAIKICWSALMAGEELNVFETVKKLRSKRYLACQTDLQYLYIHMALLSFITSKGVMNKEESLKTFFQQYQALVKARIAAGEK</sequence>
<evidence type="ECO:0000259" key="2">
    <source>
        <dbReference type="PROSITE" id="PS50056"/>
    </source>
</evidence>
<comment type="caution">
    <text evidence="3">The sequence shown here is derived from an EMBL/GenBank/DDBJ whole genome shotgun (WGS) entry which is preliminary data.</text>
</comment>
<gene>
    <name evidence="3" type="ORF">BOKJ2_LOCUS5414</name>
</gene>
<organism evidence="3 4">
    <name type="scientific">Bursaphelenchus okinawaensis</name>
    <dbReference type="NCBI Taxonomy" id="465554"/>
    <lineage>
        <taxon>Eukaryota</taxon>
        <taxon>Metazoa</taxon>
        <taxon>Ecdysozoa</taxon>
        <taxon>Nematoda</taxon>
        <taxon>Chromadorea</taxon>
        <taxon>Rhabditida</taxon>
        <taxon>Tylenchina</taxon>
        <taxon>Tylenchomorpha</taxon>
        <taxon>Aphelenchoidea</taxon>
        <taxon>Aphelenchoididae</taxon>
        <taxon>Bursaphelenchus</taxon>
    </lineage>
</organism>
<dbReference type="SUPFAM" id="SSF52799">
    <property type="entry name" value="(Phosphotyrosine protein) phosphatases II"/>
    <property type="match status" value="1"/>
</dbReference>
<dbReference type="InterPro" id="IPR052782">
    <property type="entry name" value="Oocyte-zygote_transition_reg"/>
</dbReference>
<proteinExistence type="predicted"/>
<feature type="domain" description="Tyrosine specific protein phosphatases" evidence="2">
    <location>
        <begin position="241"/>
        <end position="295"/>
    </location>
</feature>